<dbReference type="Pfam" id="PF13947">
    <property type="entry name" value="GUB_WAK_bind"/>
    <property type="match status" value="1"/>
</dbReference>
<dbReference type="GO" id="GO:0007166">
    <property type="term" value="P:cell surface receptor signaling pathway"/>
    <property type="evidence" value="ECO:0007669"/>
    <property type="project" value="InterPro"/>
</dbReference>
<keyword evidence="7" id="KW-0547">Nucleotide-binding</keyword>
<dbReference type="GO" id="GO:0004674">
    <property type="term" value="F:protein serine/threonine kinase activity"/>
    <property type="evidence" value="ECO:0007669"/>
    <property type="project" value="UniProtKB-KW"/>
</dbReference>
<feature type="chain" id="PRO_5013249564" description="Protein kinase domain-containing protein" evidence="16">
    <location>
        <begin position="23"/>
        <end position="757"/>
    </location>
</feature>
<comment type="catalytic activity">
    <reaction evidence="15">
        <text>L-threonyl-[protein] + ATP = O-phospho-L-threonyl-[protein] + ADP + H(+)</text>
        <dbReference type="Rhea" id="RHEA:46608"/>
        <dbReference type="Rhea" id="RHEA-COMP:11060"/>
        <dbReference type="Rhea" id="RHEA-COMP:11605"/>
        <dbReference type="ChEBI" id="CHEBI:15378"/>
        <dbReference type="ChEBI" id="CHEBI:30013"/>
        <dbReference type="ChEBI" id="CHEBI:30616"/>
        <dbReference type="ChEBI" id="CHEBI:61977"/>
        <dbReference type="ChEBI" id="CHEBI:456216"/>
    </reaction>
</comment>
<dbReference type="PANTHER" id="PTHR27005:SF521">
    <property type="entry name" value="WALL-ASSOCIATED RECEPTOR KINASE-LIKE 6"/>
    <property type="match status" value="1"/>
</dbReference>
<proteinExistence type="predicted"/>
<evidence type="ECO:0000256" key="13">
    <source>
        <dbReference type="ARBA" id="ARBA00023180"/>
    </source>
</evidence>
<comment type="subcellular location">
    <subcellularLocation>
        <location evidence="1">Membrane</location>
        <topology evidence="1">Single-pass type I membrane protein</topology>
    </subcellularLocation>
</comment>
<keyword evidence="10" id="KW-1133">Transmembrane helix</keyword>
<dbReference type="Pfam" id="PF07714">
    <property type="entry name" value="PK_Tyr_Ser-Thr"/>
    <property type="match status" value="1"/>
</dbReference>
<keyword evidence="11" id="KW-0472">Membrane</keyword>
<feature type="signal peptide" evidence="16">
    <location>
        <begin position="1"/>
        <end position="22"/>
    </location>
</feature>
<dbReference type="GO" id="GO:0005524">
    <property type="term" value="F:ATP binding"/>
    <property type="evidence" value="ECO:0007669"/>
    <property type="project" value="UniProtKB-KW"/>
</dbReference>
<dbReference type="EMBL" id="AWUE01022947">
    <property type="protein sequence ID" value="OMO55456.1"/>
    <property type="molecule type" value="Genomic_DNA"/>
</dbReference>
<evidence type="ECO:0000313" key="19">
    <source>
        <dbReference type="Proteomes" id="UP000187203"/>
    </source>
</evidence>
<dbReference type="AlphaFoldDB" id="A0A1R3GBL6"/>
<dbReference type="InterPro" id="IPR008271">
    <property type="entry name" value="Ser/Thr_kinase_AS"/>
</dbReference>
<dbReference type="OrthoDB" id="997412at2759"/>
<sequence length="757" mass="84416">MAAHLVVLVICMLLQPWLITKAANALQKTEISKPNCTNRCGDVNIPYPFGIEAGCYMNEWFRVTCQKDNSNIGSDSSNPKPFINSINLELLDVSFSSGTVLVSNPVSKLNCSNNNGLLPFSINLESSTGSGSPFFFSNVHNRFASTGCGRLTTIVHNQTDMGGCLLPDCSDDDKARVNGCQVRIPPNLNSFVAKSIELFPGRDEGNNNNNSCGSAFMIADTMLNPDGSLPGGINNLTHVPAVLQWSIPKHSICDPKGGSYNMFCDGNGFCWTNLSSTHFCVCSKSYHDNTQLSNDCQAFDKCSDHDEYKFCQMLCLTTPGKFNCSSPCPDGYESYTNACYPKKLPKFHSKMYRFRPVIISCTTCMFIGTIVQLMCSWWSWRVANKRKDTQLRQKYFKRNGGLLVQQILSSHEGKVEKARLFTSKELENATVNFNRNRILGEGGQGTVYKGMLADGSIVAIKKPKLLPDEKKLEQFINEMIILSQINHRNVVKLLGCCLETEVPLLVYEFVINGTLSKHIHEENEEFPITWEMRLRIATEVANALSYLHSAASVPIYHRDIKSNNILLDDKYRAKVSDFGTSRSISCDQTHLTTQVQGTFGYLDPEYFHSSHFTEKSDVYSFGVVLFELLTGEKPICSTQTEEVKTLVPQFLISIEEHSLFDVVDPRVRRDGSPEEIIAVANLAKRCLNRNGKKRPTMKEVAMELELIRVSKGGHYAIHQKDEDHNVADSIESWSTVTAASTSSATSCSITWSLDARD</sequence>
<keyword evidence="5" id="KW-0812">Transmembrane</keyword>
<keyword evidence="19" id="KW-1185">Reference proteome</keyword>
<organism evidence="18 19">
    <name type="scientific">Corchorus olitorius</name>
    <dbReference type="NCBI Taxonomy" id="93759"/>
    <lineage>
        <taxon>Eukaryota</taxon>
        <taxon>Viridiplantae</taxon>
        <taxon>Streptophyta</taxon>
        <taxon>Embryophyta</taxon>
        <taxon>Tracheophyta</taxon>
        <taxon>Spermatophyta</taxon>
        <taxon>Magnoliopsida</taxon>
        <taxon>eudicotyledons</taxon>
        <taxon>Gunneridae</taxon>
        <taxon>Pentapetalae</taxon>
        <taxon>rosids</taxon>
        <taxon>malvids</taxon>
        <taxon>Malvales</taxon>
        <taxon>Malvaceae</taxon>
        <taxon>Grewioideae</taxon>
        <taxon>Apeibeae</taxon>
        <taxon>Corchorus</taxon>
    </lineage>
</organism>
<evidence type="ECO:0000256" key="5">
    <source>
        <dbReference type="ARBA" id="ARBA00022692"/>
    </source>
</evidence>
<evidence type="ECO:0000256" key="15">
    <source>
        <dbReference type="ARBA" id="ARBA00047951"/>
    </source>
</evidence>
<dbReference type="Gene3D" id="1.10.510.10">
    <property type="entry name" value="Transferase(Phosphotransferase) domain 1"/>
    <property type="match status" value="1"/>
</dbReference>
<dbReference type="Proteomes" id="UP000187203">
    <property type="component" value="Unassembled WGS sequence"/>
</dbReference>
<evidence type="ECO:0000256" key="8">
    <source>
        <dbReference type="ARBA" id="ARBA00022777"/>
    </source>
</evidence>
<evidence type="ECO:0000256" key="6">
    <source>
        <dbReference type="ARBA" id="ARBA00022729"/>
    </source>
</evidence>
<evidence type="ECO:0000256" key="7">
    <source>
        <dbReference type="ARBA" id="ARBA00022741"/>
    </source>
</evidence>
<dbReference type="FunFam" id="3.30.200.20:FF:000043">
    <property type="entry name" value="Wall-associated receptor kinase 2"/>
    <property type="match status" value="1"/>
</dbReference>
<keyword evidence="6 16" id="KW-0732">Signal</keyword>
<evidence type="ECO:0000256" key="3">
    <source>
        <dbReference type="ARBA" id="ARBA00022553"/>
    </source>
</evidence>
<comment type="catalytic activity">
    <reaction evidence="14">
        <text>L-seryl-[protein] + ATP = O-phospho-L-seryl-[protein] + ADP + H(+)</text>
        <dbReference type="Rhea" id="RHEA:17989"/>
        <dbReference type="Rhea" id="RHEA-COMP:9863"/>
        <dbReference type="Rhea" id="RHEA-COMP:11604"/>
        <dbReference type="ChEBI" id="CHEBI:15378"/>
        <dbReference type="ChEBI" id="CHEBI:29999"/>
        <dbReference type="ChEBI" id="CHEBI:30616"/>
        <dbReference type="ChEBI" id="CHEBI:83421"/>
        <dbReference type="ChEBI" id="CHEBI:456216"/>
    </reaction>
</comment>
<dbReference type="GO" id="GO:0030247">
    <property type="term" value="F:polysaccharide binding"/>
    <property type="evidence" value="ECO:0007669"/>
    <property type="project" value="InterPro"/>
</dbReference>
<keyword evidence="9" id="KW-0067">ATP-binding</keyword>
<dbReference type="PANTHER" id="PTHR27005">
    <property type="entry name" value="WALL-ASSOCIATED RECEPTOR KINASE-LIKE 21"/>
    <property type="match status" value="1"/>
</dbReference>
<evidence type="ECO:0000256" key="16">
    <source>
        <dbReference type="SAM" id="SignalP"/>
    </source>
</evidence>
<name>A0A1R3GBL6_9ROSI</name>
<evidence type="ECO:0000256" key="14">
    <source>
        <dbReference type="ARBA" id="ARBA00047558"/>
    </source>
</evidence>
<keyword evidence="4" id="KW-0808">Transferase</keyword>
<dbReference type="PROSITE" id="PS50011">
    <property type="entry name" value="PROTEIN_KINASE_DOM"/>
    <property type="match status" value="1"/>
</dbReference>
<comment type="caution">
    <text evidence="18">The sequence shown here is derived from an EMBL/GenBank/DDBJ whole genome shotgun (WGS) entry which is preliminary data.</text>
</comment>
<dbReference type="SUPFAM" id="SSF56112">
    <property type="entry name" value="Protein kinase-like (PK-like)"/>
    <property type="match status" value="1"/>
</dbReference>
<dbReference type="InterPro" id="IPR045274">
    <property type="entry name" value="WAK-like"/>
</dbReference>
<evidence type="ECO:0000256" key="10">
    <source>
        <dbReference type="ARBA" id="ARBA00022989"/>
    </source>
</evidence>
<protein>
    <recommendedName>
        <fullName evidence="17">Protein kinase domain-containing protein</fullName>
    </recommendedName>
</protein>
<keyword evidence="13" id="KW-0325">Glycoprotein</keyword>
<dbReference type="InterPro" id="IPR000719">
    <property type="entry name" value="Prot_kinase_dom"/>
</dbReference>
<dbReference type="SMART" id="SM00220">
    <property type="entry name" value="S_TKc"/>
    <property type="match status" value="1"/>
</dbReference>
<dbReference type="InterPro" id="IPR011009">
    <property type="entry name" value="Kinase-like_dom_sf"/>
</dbReference>
<keyword evidence="8" id="KW-0418">Kinase</keyword>
<dbReference type="STRING" id="93759.A0A1R3GBL6"/>
<keyword evidence="2" id="KW-0723">Serine/threonine-protein kinase</keyword>
<dbReference type="PROSITE" id="PS00108">
    <property type="entry name" value="PROTEIN_KINASE_ST"/>
    <property type="match status" value="1"/>
</dbReference>
<gene>
    <name evidence="18" type="ORF">COLO4_35976</name>
</gene>
<evidence type="ECO:0000256" key="4">
    <source>
        <dbReference type="ARBA" id="ARBA00022679"/>
    </source>
</evidence>
<evidence type="ECO:0000256" key="11">
    <source>
        <dbReference type="ARBA" id="ARBA00023136"/>
    </source>
</evidence>
<evidence type="ECO:0000313" key="18">
    <source>
        <dbReference type="EMBL" id="OMO55456.1"/>
    </source>
</evidence>
<accession>A0A1R3GBL6</accession>
<dbReference type="InterPro" id="IPR025287">
    <property type="entry name" value="WAK_GUB"/>
</dbReference>
<dbReference type="CDD" id="cd14066">
    <property type="entry name" value="STKc_IRAK"/>
    <property type="match status" value="1"/>
</dbReference>
<dbReference type="GO" id="GO:0005886">
    <property type="term" value="C:plasma membrane"/>
    <property type="evidence" value="ECO:0007669"/>
    <property type="project" value="TreeGrafter"/>
</dbReference>
<dbReference type="FunFam" id="1.10.510.10:FF:000084">
    <property type="entry name" value="Wall-associated receptor kinase 2"/>
    <property type="match status" value="1"/>
</dbReference>
<keyword evidence="3" id="KW-0597">Phosphoprotein</keyword>
<evidence type="ECO:0000256" key="2">
    <source>
        <dbReference type="ARBA" id="ARBA00022527"/>
    </source>
</evidence>
<evidence type="ECO:0000259" key="17">
    <source>
        <dbReference type="PROSITE" id="PS50011"/>
    </source>
</evidence>
<reference evidence="19" key="1">
    <citation type="submission" date="2013-09" db="EMBL/GenBank/DDBJ databases">
        <title>Corchorus olitorius genome sequencing.</title>
        <authorList>
            <person name="Alam M."/>
            <person name="Haque M.S."/>
            <person name="Islam M.S."/>
            <person name="Emdad E.M."/>
            <person name="Islam M.M."/>
            <person name="Ahmed B."/>
            <person name="Halim A."/>
            <person name="Hossen Q.M.M."/>
            <person name="Hossain M.Z."/>
            <person name="Ahmed R."/>
            <person name="Khan M.M."/>
            <person name="Islam R."/>
            <person name="Rashid M.M."/>
            <person name="Khan S.A."/>
            <person name="Rahman M.S."/>
            <person name="Alam M."/>
            <person name="Yahiya A.S."/>
            <person name="Khan M.S."/>
            <person name="Azam M.S."/>
            <person name="Haque T."/>
            <person name="Lashkar M.Z.H."/>
            <person name="Akhand A.I."/>
            <person name="Morshed G."/>
            <person name="Roy S."/>
            <person name="Uddin K.S."/>
            <person name="Rabeya T."/>
            <person name="Hossain A.S."/>
            <person name="Chowdhury A."/>
            <person name="Snigdha A.R."/>
            <person name="Mortoza M.S."/>
            <person name="Matin S.A."/>
            <person name="Hoque S.M.E."/>
            <person name="Islam M.K."/>
            <person name="Roy D.K."/>
            <person name="Haider R."/>
            <person name="Moosa M.M."/>
            <person name="Elias S.M."/>
            <person name="Hasan A.M."/>
            <person name="Jahan S."/>
            <person name="Shafiuddin M."/>
            <person name="Mahmood N."/>
            <person name="Shommy N.S."/>
        </authorList>
    </citation>
    <scope>NUCLEOTIDE SEQUENCE [LARGE SCALE GENOMIC DNA]</scope>
    <source>
        <strain evidence="19">cv. O-4</strain>
    </source>
</reference>
<evidence type="ECO:0000256" key="12">
    <source>
        <dbReference type="ARBA" id="ARBA00023157"/>
    </source>
</evidence>
<keyword evidence="12" id="KW-1015">Disulfide bond</keyword>
<evidence type="ECO:0000256" key="9">
    <source>
        <dbReference type="ARBA" id="ARBA00022840"/>
    </source>
</evidence>
<evidence type="ECO:0000256" key="1">
    <source>
        <dbReference type="ARBA" id="ARBA00004479"/>
    </source>
</evidence>
<dbReference type="Gene3D" id="3.30.200.20">
    <property type="entry name" value="Phosphorylase Kinase, domain 1"/>
    <property type="match status" value="1"/>
</dbReference>
<dbReference type="InterPro" id="IPR001245">
    <property type="entry name" value="Ser-Thr/Tyr_kinase_cat_dom"/>
</dbReference>
<feature type="domain" description="Protein kinase" evidence="17">
    <location>
        <begin position="433"/>
        <end position="707"/>
    </location>
</feature>